<evidence type="ECO:0000256" key="5">
    <source>
        <dbReference type="PROSITE-ProRule" id="PRU01211"/>
    </source>
</evidence>
<feature type="binding site" evidence="5">
    <location>
        <position position="142"/>
    </location>
    <ligand>
        <name>Zn(2+)</name>
        <dbReference type="ChEBI" id="CHEBI:29105"/>
        <note>catalytic</note>
    </ligand>
</feature>
<keyword evidence="5 6" id="KW-0862">Zinc</keyword>
<dbReference type="CDD" id="cd04280">
    <property type="entry name" value="ZnMc_astacin_like"/>
    <property type="match status" value="1"/>
</dbReference>
<keyword evidence="5 6" id="KW-0482">Metalloprotease</keyword>
<feature type="domain" description="ShKT" evidence="8">
    <location>
        <begin position="295"/>
        <end position="333"/>
    </location>
</feature>
<dbReference type="PANTHER" id="PTHR10127:SF850">
    <property type="entry name" value="METALLOENDOPEPTIDASE"/>
    <property type="match status" value="1"/>
</dbReference>
<comment type="caution">
    <text evidence="4">Lacks conserved residue(s) required for the propagation of feature annotation.</text>
</comment>
<dbReference type="RefSeq" id="XP_065648148.1">
    <property type="nucleotide sequence ID" value="XM_065792076.1"/>
</dbReference>
<gene>
    <name evidence="11" type="primary">LOC100199630</name>
</gene>
<evidence type="ECO:0000256" key="1">
    <source>
        <dbReference type="ARBA" id="ARBA00002657"/>
    </source>
</evidence>
<dbReference type="InterPro" id="IPR006026">
    <property type="entry name" value="Peptidase_Metallo"/>
</dbReference>
<comment type="function">
    <text evidence="1">Metalloprotease.</text>
</comment>
<dbReference type="InterPro" id="IPR003582">
    <property type="entry name" value="ShKT_dom"/>
</dbReference>
<dbReference type="InterPro" id="IPR024079">
    <property type="entry name" value="MetalloPept_cat_dom_sf"/>
</dbReference>
<evidence type="ECO:0000259" key="9">
    <source>
        <dbReference type="PROSITE" id="PS51864"/>
    </source>
</evidence>
<feature type="chain" id="PRO_5045942122" description="Metalloendopeptidase" evidence="7">
    <location>
        <begin position="16"/>
        <end position="334"/>
    </location>
</feature>
<accession>A0ABM4BGL7</accession>
<dbReference type="PANTHER" id="PTHR10127">
    <property type="entry name" value="DISCOIDIN, CUB, EGF, LAMININ , AND ZINC METALLOPROTEASE DOMAIN CONTAINING"/>
    <property type="match status" value="1"/>
</dbReference>
<dbReference type="GeneID" id="100199630"/>
<dbReference type="PROSITE" id="PS51864">
    <property type="entry name" value="ASTACIN"/>
    <property type="match status" value="1"/>
</dbReference>
<evidence type="ECO:0000256" key="7">
    <source>
        <dbReference type="SAM" id="SignalP"/>
    </source>
</evidence>
<dbReference type="Proteomes" id="UP001652625">
    <property type="component" value="Chromosome 03"/>
</dbReference>
<sequence length="334" mass="37754">MKTFFFFCFVGHVASSWVKEMENSNLHEGDMVLTPEDVKSNGYASIIGGRWPNNIVPYDLRRMSSSNHVYVLRAIDEYHKHTCLKFVKRTNEDAYLSFFPGGGCSSLVGYVRGRVNEVSLAGGCLQLGTVLHEIGHSIGLYHEQSRPDRDEHVNIIWNNIASNMRYNFDKFDRNTINSLGFPYDYHSMMHYDETAFGNGRVTITTKDPSKQKIIGRAQGFSTMDIQQINAMYNCKGGGNPPTAPPTAGPTISPTVQCKVSEDLDDRCVGWANTGYCKSTDRNYLEIMKRKCCKSCQDTCNDKDSNCQRWAQSGECQKNPNWMLHNCSKSCFKCN</sequence>
<organism evidence="10 11">
    <name type="scientific">Hydra vulgaris</name>
    <name type="common">Hydra</name>
    <name type="synonym">Hydra attenuata</name>
    <dbReference type="NCBI Taxonomy" id="6087"/>
    <lineage>
        <taxon>Eukaryota</taxon>
        <taxon>Metazoa</taxon>
        <taxon>Cnidaria</taxon>
        <taxon>Hydrozoa</taxon>
        <taxon>Hydroidolina</taxon>
        <taxon>Anthoathecata</taxon>
        <taxon>Aplanulata</taxon>
        <taxon>Hydridae</taxon>
        <taxon>Hydra</taxon>
    </lineage>
</organism>
<keyword evidence="2 5" id="KW-0645">Protease</keyword>
<dbReference type="SMART" id="SM00254">
    <property type="entry name" value="ShKT"/>
    <property type="match status" value="2"/>
</dbReference>
<evidence type="ECO:0000256" key="3">
    <source>
        <dbReference type="ARBA" id="ARBA00022801"/>
    </source>
</evidence>
<protein>
    <recommendedName>
        <fullName evidence="6">Metalloendopeptidase</fullName>
        <ecNumber evidence="6">3.4.24.-</ecNumber>
    </recommendedName>
</protein>
<evidence type="ECO:0000256" key="4">
    <source>
        <dbReference type="PROSITE-ProRule" id="PRU01005"/>
    </source>
</evidence>
<dbReference type="Pfam" id="PF01549">
    <property type="entry name" value="ShK"/>
    <property type="match status" value="2"/>
</dbReference>
<evidence type="ECO:0000259" key="8">
    <source>
        <dbReference type="PROSITE" id="PS51670"/>
    </source>
</evidence>
<dbReference type="InterPro" id="IPR034035">
    <property type="entry name" value="Astacin-like_dom"/>
</dbReference>
<feature type="active site" evidence="5">
    <location>
        <position position="133"/>
    </location>
</feature>
<comment type="cofactor">
    <cofactor evidence="5 6">
        <name>Zn(2+)</name>
        <dbReference type="ChEBI" id="CHEBI:29105"/>
    </cofactor>
    <text evidence="5 6">Binds 1 zinc ion per subunit.</text>
</comment>
<feature type="signal peptide" evidence="7">
    <location>
        <begin position="1"/>
        <end position="15"/>
    </location>
</feature>
<dbReference type="EC" id="3.4.24.-" evidence="6"/>
<proteinExistence type="predicted"/>
<dbReference type="Pfam" id="PF01400">
    <property type="entry name" value="Astacin"/>
    <property type="match status" value="1"/>
</dbReference>
<evidence type="ECO:0000313" key="10">
    <source>
        <dbReference type="Proteomes" id="UP001652625"/>
    </source>
</evidence>
<evidence type="ECO:0000313" key="11">
    <source>
        <dbReference type="RefSeq" id="XP_065648148.1"/>
    </source>
</evidence>
<feature type="domain" description="Peptidase M12A" evidence="9">
    <location>
        <begin position="41"/>
        <end position="235"/>
    </location>
</feature>
<evidence type="ECO:0000256" key="6">
    <source>
        <dbReference type="RuleBase" id="RU361183"/>
    </source>
</evidence>
<keyword evidence="10" id="KW-1185">Reference proteome</keyword>
<reference evidence="11" key="1">
    <citation type="submission" date="2025-08" db="UniProtKB">
        <authorList>
            <consortium name="RefSeq"/>
        </authorList>
    </citation>
    <scope>IDENTIFICATION</scope>
</reference>
<dbReference type="SMART" id="SM00235">
    <property type="entry name" value="ZnMc"/>
    <property type="match status" value="1"/>
</dbReference>
<feature type="binding site" evidence="5">
    <location>
        <position position="132"/>
    </location>
    <ligand>
        <name>Zn(2+)</name>
        <dbReference type="ChEBI" id="CHEBI:29105"/>
        <note>catalytic</note>
    </ligand>
</feature>
<dbReference type="Gene3D" id="3.40.390.10">
    <property type="entry name" value="Collagenase (Catalytic Domain)"/>
    <property type="match status" value="1"/>
</dbReference>
<name>A0ABM4BGL7_HYDVU</name>
<dbReference type="SUPFAM" id="SSF55486">
    <property type="entry name" value="Metalloproteases ('zincins'), catalytic domain"/>
    <property type="match status" value="1"/>
</dbReference>
<dbReference type="InterPro" id="IPR001506">
    <property type="entry name" value="Peptidase_M12A"/>
</dbReference>
<dbReference type="PROSITE" id="PS51670">
    <property type="entry name" value="SHKT"/>
    <property type="match status" value="1"/>
</dbReference>
<keyword evidence="3 5" id="KW-0378">Hydrolase</keyword>
<evidence type="ECO:0000256" key="2">
    <source>
        <dbReference type="ARBA" id="ARBA00022670"/>
    </source>
</evidence>
<keyword evidence="7" id="KW-0732">Signal</keyword>
<feature type="binding site" evidence="5">
    <location>
        <position position="136"/>
    </location>
    <ligand>
        <name>Zn(2+)</name>
        <dbReference type="ChEBI" id="CHEBI:29105"/>
        <note>catalytic</note>
    </ligand>
</feature>
<dbReference type="PRINTS" id="PR00480">
    <property type="entry name" value="ASTACIN"/>
</dbReference>
<keyword evidence="5 6" id="KW-0479">Metal-binding</keyword>